<dbReference type="SMART" id="SM00060">
    <property type="entry name" value="FN3"/>
    <property type="match status" value="2"/>
</dbReference>
<feature type="region of interest" description="Disordered" evidence="5">
    <location>
        <begin position="1057"/>
        <end position="1081"/>
    </location>
</feature>
<evidence type="ECO:0000256" key="4">
    <source>
        <dbReference type="ARBA" id="ARBA00023273"/>
    </source>
</evidence>
<comment type="subcellular location">
    <subcellularLocation>
        <location evidence="1">Cell projection</location>
    </subcellularLocation>
</comment>
<dbReference type="Pfam" id="PF13385">
    <property type="entry name" value="Laminin_G_3"/>
    <property type="match status" value="1"/>
</dbReference>
<dbReference type="Gene3D" id="2.60.40.10">
    <property type="entry name" value="Immunoglobulins"/>
    <property type="match status" value="3"/>
</dbReference>
<reference evidence="9" key="1">
    <citation type="submission" date="2017-06" db="EMBL/GenBank/DDBJ databases">
        <title>Genome analysis of Fimbriiglobus ruber SP5, the first member of the order Planctomycetales with confirmed chitinolytic capability.</title>
        <authorList>
            <person name="Ravin N.V."/>
            <person name="Rakitin A.L."/>
            <person name="Ivanova A.A."/>
            <person name="Beletsky A.V."/>
            <person name="Kulichevskaya I.S."/>
            <person name="Mardanov A.V."/>
            <person name="Dedysh S.N."/>
        </authorList>
    </citation>
    <scope>NUCLEOTIDE SEQUENCE [LARGE SCALE GENOMIC DNA]</scope>
    <source>
        <strain evidence="9">SP5</strain>
    </source>
</reference>
<dbReference type="InterPro" id="IPR013783">
    <property type="entry name" value="Ig-like_fold"/>
</dbReference>
<dbReference type="Pfam" id="PF00041">
    <property type="entry name" value="fn3"/>
    <property type="match status" value="1"/>
</dbReference>
<dbReference type="PANTHER" id="PTHR42535">
    <property type="entry name" value="OOKINETE PROTEIN, PUTATIVE-RELATED"/>
    <property type="match status" value="1"/>
</dbReference>
<dbReference type="PANTHER" id="PTHR42535:SF2">
    <property type="entry name" value="CHROMOSOME UNDETERMINED SCAFFOLD_146, WHOLE GENOME SHOTGUN SEQUENCE"/>
    <property type="match status" value="1"/>
</dbReference>
<dbReference type="CDD" id="cd00146">
    <property type="entry name" value="PKD"/>
    <property type="match status" value="1"/>
</dbReference>
<dbReference type="RefSeq" id="WP_088258132.1">
    <property type="nucleotide sequence ID" value="NZ_NIDE01000014.1"/>
</dbReference>
<dbReference type="Gene3D" id="2.60.120.200">
    <property type="match status" value="3"/>
</dbReference>
<dbReference type="InterPro" id="IPR013320">
    <property type="entry name" value="ConA-like_dom_sf"/>
</dbReference>
<feature type="region of interest" description="Disordered" evidence="5">
    <location>
        <begin position="1444"/>
        <end position="1475"/>
    </location>
</feature>
<feature type="domain" description="Fibronectin type-III" evidence="7">
    <location>
        <begin position="502"/>
        <end position="597"/>
    </location>
</feature>
<dbReference type="OrthoDB" id="292483at2"/>
<dbReference type="SUPFAM" id="SSF49265">
    <property type="entry name" value="Fibronectin type III"/>
    <property type="match status" value="1"/>
</dbReference>
<keyword evidence="4" id="KW-0966">Cell projection</keyword>
<feature type="domain" description="Fibronectin type-III" evidence="7">
    <location>
        <begin position="41"/>
        <end position="127"/>
    </location>
</feature>
<dbReference type="PROSITE" id="PS50025">
    <property type="entry name" value="LAM_G_DOMAIN"/>
    <property type="match status" value="1"/>
</dbReference>
<dbReference type="SUPFAM" id="SSF49899">
    <property type="entry name" value="Concanavalin A-like lectins/glucanases"/>
    <property type="match status" value="1"/>
</dbReference>
<dbReference type="InterPro" id="IPR003961">
    <property type="entry name" value="FN3_dom"/>
</dbReference>
<protein>
    <submittedName>
        <fullName evidence="8">Uncharacterized protein</fullName>
    </submittedName>
</protein>
<dbReference type="PROSITE" id="PS50853">
    <property type="entry name" value="FN3"/>
    <property type="match status" value="2"/>
</dbReference>
<sequence>MDVLRLLSRTLRRTPTAAARRSTRPLCAEQLDDRIVPTLTNVSGLQFTAISPNSVGLNWDYVAGATYYQVLRSTDGSTYSNLGTSTIPDYTDSSAAAGTPYYYEVLAKSTTDSSASSPVVFTATPASSGLPAGWRHQDIGTVAGAGGAGSSGGTFTLDGSGSDIWGTADQFQYAYQTMTGDGSIVARVASQGNTSTWAKAGVMIRNDLTAGSAQALMAITPGNGAAFQYRTTAGGSSSNANTAGPVAPEWVKLTRTGNTLTGYYSADGVTWTQEGTATITMGTTVYVGLAVTAHNAGALSASTFDHVTVPPSVSPPVSLTDADIGSPSPAGSGSYANGTYTVAGGGSDIWNASDQFNFDYQTLTGNGSIVARVASQGNTSTWAKAGVMVRNDLTAGSANALMAISPGNGATFQYRDTAGGSSSNADATGPVAPEWVMLIRSGSTVTGYYSADGATWTQEGTTTVTLGTTVYVGLAVTAHNNGTLNTSTFDSVSVSSLAAPGKPTGLTATEASNTQVNLSWTAPAGNVTGYNIYRWANTAIGLSGLPINVTPVVGTSYTDTGVNLAPAGSDYYYAVEAVYNGIPGAASNTASILTPLAGTESGTWTALNNTLVNSTDAGLHLLGNGNVMIQAGDGSSGWDMITPNASGSYVNGTWSTLASETGTRQFYASQVLQNGDVFAVGGEYGSIDETADLYNPVANTWTPVVSPGITPNVTEFLDPPSAMLPNGNVMFAEDVSGNDFFYNPTTNTLSNGPTYPGGWQDEQTWLQLPDGSILATDDDGPTGVNGTSKRYIPSSNQWIADGTVPAPLWNGGEVGSMDSLPNGKFIVFGASGYTDIYTPSGTTAPGTWTQGPEIPWGLNSCQAPGIPLPDGNILCAFAPGYLQGPTYLMVYNWQTNSFESVTNASGLGTANYSSWEINFLPLPDGGVLMEGSNSLYEFMPSAAPQAAAQPAISGVTQNADGSYTLSGTQLNGTSDWSNSPWQTADNYPIVQLTSGTGTVYYARSYNWSSTGVQTGTTPETTQFQLPAGLPTGTYSLRVVATGIASNPYTFTYQPPTVSGQASATPSPVTGTTTNLSVTATDDHSTSSLTYTWAATSVPTGATVPTFSANGTNAAQNTVATFSQAGTYTFQVTITDLDGLSTTSNVTVTVQQTATSLTLTPTVRDVVTGGQLQFTATASTDQFGQPVALTWSAAAGTVNSSGLYIAPGTAQTDTVSVTGGGLTAQAAIEDTTVVPFAHWRFDDGSGTTTADASGNNHPGTIANATWTTGVSGSALSFNGSTAKVTFGTGPSLNGTTDFTLAAWVRTTATTNGVIVQQRDANGYVGEYRFSVASDGTVHLMVYGSTGYQYDFGTTQAVNDGQWHQVTAVRQGTNGYLYIDGTLSASATGTVQSLSGTISVAVGADIRDNDSYFNGDIDDVRIYNTALTAAQIASLASNAPPAPVTGAPVNTAPVPPVVPPPTPTSPDSPPVHHAPTDPGALFWDEFASSSVGNGGTFTASMILDALRSKSSHTPGSDMSDDWAWLGGVAVG</sequence>
<feature type="compositionally biased region" description="Pro residues" evidence="5">
    <location>
        <begin position="1451"/>
        <end position="1467"/>
    </location>
</feature>
<dbReference type="InterPro" id="IPR015915">
    <property type="entry name" value="Kelch-typ_b-propeller"/>
</dbReference>
<dbReference type="InterPro" id="IPR001791">
    <property type="entry name" value="Laminin_G"/>
</dbReference>
<dbReference type="CDD" id="cd00110">
    <property type="entry name" value="LamG"/>
    <property type="match status" value="1"/>
</dbReference>
<dbReference type="SUPFAM" id="SSF117281">
    <property type="entry name" value="Kelch motif"/>
    <property type="match status" value="1"/>
</dbReference>
<evidence type="ECO:0000259" key="7">
    <source>
        <dbReference type="PROSITE" id="PS50853"/>
    </source>
</evidence>
<keyword evidence="9" id="KW-1185">Reference proteome</keyword>
<accession>A0A225DPL1</accession>
<evidence type="ECO:0000256" key="2">
    <source>
        <dbReference type="ARBA" id="ARBA00022729"/>
    </source>
</evidence>
<dbReference type="InterPro" id="IPR006558">
    <property type="entry name" value="LamG-like"/>
</dbReference>
<evidence type="ECO:0000313" key="8">
    <source>
        <dbReference type="EMBL" id="OWK38305.1"/>
    </source>
</evidence>
<dbReference type="InterPro" id="IPR036116">
    <property type="entry name" value="FN3_sf"/>
</dbReference>
<organism evidence="8 9">
    <name type="scientific">Fimbriiglobus ruber</name>
    <dbReference type="NCBI Taxonomy" id="1908690"/>
    <lineage>
        <taxon>Bacteria</taxon>
        <taxon>Pseudomonadati</taxon>
        <taxon>Planctomycetota</taxon>
        <taxon>Planctomycetia</taxon>
        <taxon>Gemmatales</taxon>
        <taxon>Gemmataceae</taxon>
        <taxon>Fimbriiglobus</taxon>
    </lineage>
</organism>
<evidence type="ECO:0000256" key="5">
    <source>
        <dbReference type="SAM" id="MobiDB-lite"/>
    </source>
</evidence>
<gene>
    <name evidence="8" type="ORF">FRUB_07425</name>
</gene>
<comment type="caution">
    <text evidence="8">The sequence shown here is derived from an EMBL/GenBank/DDBJ whole genome shotgun (WGS) entry which is preliminary data.</text>
</comment>
<evidence type="ECO:0000256" key="1">
    <source>
        <dbReference type="ARBA" id="ARBA00004316"/>
    </source>
</evidence>
<evidence type="ECO:0000256" key="3">
    <source>
        <dbReference type="ARBA" id="ARBA00023157"/>
    </source>
</evidence>
<evidence type="ECO:0000313" key="9">
    <source>
        <dbReference type="Proteomes" id="UP000214646"/>
    </source>
</evidence>
<evidence type="ECO:0000259" key="6">
    <source>
        <dbReference type="PROSITE" id="PS50025"/>
    </source>
</evidence>
<dbReference type="Pfam" id="PF22352">
    <property type="entry name" value="K319L-like_PKD"/>
    <property type="match status" value="1"/>
</dbReference>
<keyword evidence="2" id="KW-0732">Signal</keyword>
<dbReference type="GO" id="GO:0042995">
    <property type="term" value="C:cell projection"/>
    <property type="evidence" value="ECO:0007669"/>
    <property type="project" value="UniProtKB-SubCell"/>
</dbReference>
<dbReference type="EMBL" id="NIDE01000014">
    <property type="protein sequence ID" value="OWK38305.1"/>
    <property type="molecule type" value="Genomic_DNA"/>
</dbReference>
<feature type="domain" description="Laminin G" evidence="6">
    <location>
        <begin position="1272"/>
        <end position="1445"/>
    </location>
</feature>
<dbReference type="SMART" id="SM00282">
    <property type="entry name" value="LamG"/>
    <property type="match status" value="1"/>
</dbReference>
<proteinExistence type="predicted"/>
<name>A0A225DPL1_9BACT</name>
<dbReference type="CDD" id="cd00063">
    <property type="entry name" value="FN3"/>
    <property type="match status" value="1"/>
</dbReference>
<keyword evidence="3" id="KW-1015">Disulfide bond</keyword>
<dbReference type="SMART" id="SM00560">
    <property type="entry name" value="LamGL"/>
    <property type="match status" value="1"/>
</dbReference>
<dbReference type="Proteomes" id="UP000214646">
    <property type="component" value="Unassembled WGS sequence"/>
</dbReference>